<comment type="caution">
    <text evidence="1">The sequence shown here is derived from an EMBL/GenBank/DDBJ whole genome shotgun (WGS) entry which is preliminary data.</text>
</comment>
<proteinExistence type="predicted"/>
<evidence type="ECO:0000313" key="1">
    <source>
        <dbReference type="EMBL" id="KAL3691094.1"/>
    </source>
</evidence>
<protein>
    <recommendedName>
        <fullName evidence="3">Armadillo repeat-containing protein 2</fullName>
    </recommendedName>
</protein>
<evidence type="ECO:0000313" key="2">
    <source>
        <dbReference type="Proteomes" id="UP001633002"/>
    </source>
</evidence>
<dbReference type="EMBL" id="JBJQOH010000003">
    <property type="protein sequence ID" value="KAL3691094.1"/>
    <property type="molecule type" value="Genomic_DNA"/>
</dbReference>
<name>A0ABD3HL32_9MARC</name>
<dbReference type="InterPro" id="IPR016024">
    <property type="entry name" value="ARM-type_fold"/>
</dbReference>
<dbReference type="AlphaFoldDB" id="A0ABD3HL32"/>
<sequence>MDAGVVPLLVTAVEGSNRGRHCDVLVASDAVKALKSLVKYKSAMEAAIEAGFAEKAIECLSVRTLSPGLLDLLSLILDRDATAQRRKATAERIREARGVEALLEVLSVDAAGLQEKQLVAKILTRLIQLDDRVQPILRNENGMELLINLLVTQTDEMNRSSNSSCGTEVLEALIAATEDPQSLELLLNEQCIEPLLSLMSLARNSLLTELEGLALQLLLKLSRGALMSRSGADHFMVSRVSEHLVRVIGAASDDILVETAARIIRNISLFGPHERALMNAEDRGAVKILLRKIRLCQAEVPSDEVNVSVFALERFMLEDGGRRSLIKEDGISFLIKFLSKSRGQARLFATRILVMLASEHSSNDWFIDMWKHRGDLLISMRESLERGDRDTRIQAMELLRCLIRNCGGTEVCSYIMDTGCYFQLRDLQTDPECAQYANAVLATYNKTRKDQILIPTWPLVDQNI</sequence>
<dbReference type="InterPro" id="IPR011989">
    <property type="entry name" value="ARM-like"/>
</dbReference>
<accession>A0ABD3HL32</accession>
<evidence type="ECO:0008006" key="3">
    <source>
        <dbReference type="Google" id="ProtNLM"/>
    </source>
</evidence>
<gene>
    <name evidence="1" type="ORF">R1sor_004745</name>
</gene>
<dbReference type="Proteomes" id="UP001633002">
    <property type="component" value="Unassembled WGS sequence"/>
</dbReference>
<organism evidence="1 2">
    <name type="scientific">Riccia sorocarpa</name>
    <dbReference type="NCBI Taxonomy" id="122646"/>
    <lineage>
        <taxon>Eukaryota</taxon>
        <taxon>Viridiplantae</taxon>
        <taxon>Streptophyta</taxon>
        <taxon>Embryophyta</taxon>
        <taxon>Marchantiophyta</taxon>
        <taxon>Marchantiopsida</taxon>
        <taxon>Marchantiidae</taxon>
        <taxon>Marchantiales</taxon>
        <taxon>Ricciaceae</taxon>
        <taxon>Riccia</taxon>
    </lineage>
</organism>
<dbReference type="SUPFAM" id="SSF48371">
    <property type="entry name" value="ARM repeat"/>
    <property type="match status" value="1"/>
</dbReference>
<dbReference type="Gene3D" id="1.25.10.10">
    <property type="entry name" value="Leucine-rich Repeat Variant"/>
    <property type="match status" value="1"/>
</dbReference>
<reference evidence="1 2" key="1">
    <citation type="submission" date="2024-09" db="EMBL/GenBank/DDBJ databases">
        <title>Chromosome-scale assembly of Riccia sorocarpa.</title>
        <authorList>
            <person name="Paukszto L."/>
        </authorList>
    </citation>
    <scope>NUCLEOTIDE SEQUENCE [LARGE SCALE GENOMIC DNA]</scope>
    <source>
        <strain evidence="1">LP-2024</strain>
        <tissue evidence="1">Aerial parts of the thallus</tissue>
    </source>
</reference>
<keyword evidence="2" id="KW-1185">Reference proteome</keyword>